<evidence type="ECO:0000313" key="2">
    <source>
        <dbReference type="EMBL" id="CAA9296562.1"/>
    </source>
</evidence>
<dbReference type="AlphaFoldDB" id="A0A6J4K6V4"/>
<name>A0A6J4K6V4_9BACT</name>
<reference evidence="2" key="1">
    <citation type="submission" date="2020-02" db="EMBL/GenBank/DDBJ databases">
        <authorList>
            <person name="Meier V. D."/>
        </authorList>
    </citation>
    <scope>NUCLEOTIDE SEQUENCE</scope>
    <source>
        <strain evidence="2">AVDCRST_MAG40</strain>
    </source>
</reference>
<feature type="non-terminal residue" evidence="2">
    <location>
        <position position="1"/>
    </location>
</feature>
<sequence length="37" mass="4066">WPALTRRWMCAPRRGSPSSTRATARAAGGRRARRSGP</sequence>
<organism evidence="2">
    <name type="scientific">uncultured Gemmatimonadaceae bacterium</name>
    <dbReference type="NCBI Taxonomy" id="246130"/>
    <lineage>
        <taxon>Bacteria</taxon>
        <taxon>Pseudomonadati</taxon>
        <taxon>Gemmatimonadota</taxon>
        <taxon>Gemmatimonadia</taxon>
        <taxon>Gemmatimonadales</taxon>
        <taxon>Gemmatimonadaceae</taxon>
        <taxon>environmental samples</taxon>
    </lineage>
</organism>
<accession>A0A6J4K6V4</accession>
<feature type="region of interest" description="Disordered" evidence="1">
    <location>
        <begin position="1"/>
        <end position="37"/>
    </location>
</feature>
<feature type="compositionally biased region" description="Low complexity" evidence="1">
    <location>
        <begin position="11"/>
        <end position="27"/>
    </location>
</feature>
<evidence type="ECO:0000256" key="1">
    <source>
        <dbReference type="SAM" id="MobiDB-lite"/>
    </source>
</evidence>
<proteinExistence type="predicted"/>
<protein>
    <submittedName>
        <fullName evidence="2">Uncharacterized protein</fullName>
    </submittedName>
</protein>
<feature type="compositionally biased region" description="Basic residues" evidence="1">
    <location>
        <begin position="28"/>
        <end position="37"/>
    </location>
</feature>
<dbReference type="EMBL" id="CADCTX010000023">
    <property type="protein sequence ID" value="CAA9296562.1"/>
    <property type="molecule type" value="Genomic_DNA"/>
</dbReference>
<feature type="non-terminal residue" evidence="2">
    <location>
        <position position="37"/>
    </location>
</feature>
<gene>
    <name evidence="2" type="ORF">AVDCRST_MAG40-76</name>
</gene>